<dbReference type="SMART" id="SM00553">
    <property type="entry name" value="SEP"/>
    <property type="match status" value="1"/>
</dbReference>
<dbReference type="Pfam" id="PF08059">
    <property type="entry name" value="SEP"/>
    <property type="match status" value="1"/>
</dbReference>
<dbReference type="PANTHER" id="PTHR23333">
    <property type="entry name" value="UBX DOMAIN CONTAINING PROTEIN"/>
    <property type="match status" value="1"/>
</dbReference>
<dbReference type="AlphaFoldDB" id="A0A166GIW4"/>
<dbReference type="GO" id="GO:0000045">
    <property type="term" value="P:autophagosome assembly"/>
    <property type="evidence" value="ECO:0007669"/>
    <property type="project" value="TreeGrafter"/>
</dbReference>
<protein>
    <recommendedName>
        <fullName evidence="2">SEP domain-containing protein</fullName>
    </recommendedName>
</protein>
<name>A0A166GIW4_DAUCS</name>
<dbReference type="PROSITE" id="PS51399">
    <property type="entry name" value="SEP"/>
    <property type="match status" value="1"/>
</dbReference>
<dbReference type="SUPFAM" id="SSF102848">
    <property type="entry name" value="NSFL1 (p97 ATPase) cofactor p47, SEP domain"/>
    <property type="match status" value="1"/>
</dbReference>
<dbReference type="GO" id="GO:0043161">
    <property type="term" value="P:proteasome-mediated ubiquitin-dependent protein catabolic process"/>
    <property type="evidence" value="ECO:0007669"/>
    <property type="project" value="TreeGrafter"/>
</dbReference>
<feature type="region of interest" description="Disordered" evidence="1">
    <location>
        <begin position="194"/>
        <end position="221"/>
    </location>
</feature>
<evidence type="ECO:0000313" key="3">
    <source>
        <dbReference type="EMBL" id="KZN09015.1"/>
    </source>
</evidence>
<dbReference type="InterPro" id="IPR036241">
    <property type="entry name" value="NSFL1C_SEP_dom_sf"/>
</dbReference>
<dbReference type="PANTHER" id="PTHR23333:SF45">
    <property type="entry name" value="PLANT UBX DOMAIN-CONTAINING PROTEIN 4-LIKE"/>
    <property type="match status" value="1"/>
</dbReference>
<feature type="domain" description="SEP" evidence="2">
    <location>
        <begin position="131"/>
        <end position="195"/>
    </location>
</feature>
<evidence type="ECO:0000259" key="2">
    <source>
        <dbReference type="PROSITE" id="PS51399"/>
    </source>
</evidence>
<dbReference type="GO" id="GO:0043130">
    <property type="term" value="F:ubiquitin binding"/>
    <property type="evidence" value="ECO:0007669"/>
    <property type="project" value="TreeGrafter"/>
</dbReference>
<dbReference type="Gene3D" id="3.30.420.210">
    <property type="entry name" value="SEP domain"/>
    <property type="match status" value="1"/>
</dbReference>
<dbReference type="Gramene" id="KZN09015">
    <property type="protein sequence ID" value="KZN09015"/>
    <property type="gene ID" value="DCAR_001671"/>
</dbReference>
<reference evidence="3" key="1">
    <citation type="journal article" date="2016" name="Nat. Genet.">
        <title>A high-quality carrot genome assembly provides new insights into carotenoid accumulation and asterid genome evolution.</title>
        <authorList>
            <person name="Iorizzo M."/>
            <person name="Ellison S."/>
            <person name="Senalik D."/>
            <person name="Zeng P."/>
            <person name="Satapoomin P."/>
            <person name="Huang J."/>
            <person name="Bowman M."/>
            <person name="Iovene M."/>
            <person name="Sanseverino W."/>
            <person name="Cavagnaro P."/>
            <person name="Yildiz M."/>
            <person name="Macko-Podgorni A."/>
            <person name="Moranska E."/>
            <person name="Grzebelus E."/>
            <person name="Grzebelus D."/>
            <person name="Ashrafi H."/>
            <person name="Zheng Z."/>
            <person name="Cheng S."/>
            <person name="Spooner D."/>
            <person name="Van Deynze A."/>
            <person name="Simon P."/>
        </authorList>
    </citation>
    <scope>NUCLEOTIDE SEQUENCE [LARGE SCALE GENOMIC DNA]</scope>
    <source>
        <tissue evidence="3">Leaf</tissue>
    </source>
</reference>
<dbReference type="EMBL" id="LNRQ01000001">
    <property type="protein sequence ID" value="KZN09015.1"/>
    <property type="molecule type" value="Genomic_DNA"/>
</dbReference>
<dbReference type="GO" id="GO:0005634">
    <property type="term" value="C:nucleus"/>
    <property type="evidence" value="ECO:0007669"/>
    <property type="project" value="TreeGrafter"/>
</dbReference>
<organism evidence="3">
    <name type="scientific">Daucus carota subsp. sativus</name>
    <name type="common">Carrot</name>
    <dbReference type="NCBI Taxonomy" id="79200"/>
    <lineage>
        <taxon>Eukaryota</taxon>
        <taxon>Viridiplantae</taxon>
        <taxon>Streptophyta</taxon>
        <taxon>Embryophyta</taxon>
        <taxon>Tracheophyta</taxon>
        <taxon>Spermatophyta</taxon>
        <taxon>Magnoliopsida</taxon>
        <taxon>eudicotyledons</taxon>
        <taxon>Gunneridae</taxon>
        <taxon>Pentapetalae</taxon>
        <taxon>asterids</taxon>
        <taxon>campanulids</taxon>
        <taxon>Apiales</taxon>
        <taxon>Apiaceae</taxon>
        <taxon>Apioideae</taxon>
        <taxon>Scandiceae</taxon>
        <taxon>Daucinae</taxon>
        <taxon>Daucus</taxon>
        <taxon>Daucus sect. Daucus</taxon>
    </lineage>
</organism>
<evidence type="ECO:0000256" key="1">
    <source>
        <dbReference type="SAM" id="MobiDB-lite"/>
    </source>
</evidence>
<dbReference type="GO" id="GO:0007030">
    <property type="term" value="P:Golgi organization"/>
    <property type="evidence" value="ECO:0007669"/>
    <property type="project" value="TreeGrafter"/>
</dbReference>
<dbReference type="STRING" id="79200.A0A166GIW4"/>
<proteinExistence type="predicted"/>
<accession>A0A166GIW4</accession>
<sequence length="287" mass="31397">MAPRPSLDRNNSVRILYGFVVSRSFEDQANQENSNGVPGHPLLQSFDGRLALAISRLFVLKNQRYALNGMLVQDPSKGNDVDALFDQARQAGGVEGHGDHLQPSSSSRSFSGTARRLTGETITTAPSHPETVTHTITFWTNGFTIDDGPLRRIDDPENASFLESIRKSECPQELAPADRRTVVHVNLVKKEQECPGQGRTLGSNNDAVPAETTAPSNLQSAPPPAMGLVVDQALPQVGIWYTDVGWFLALIFIIQLEISVALLMHPDLLRQEAIIIMFLEGICGSWC</sequence>
<dbReference type="GO" id="GO:0005829">
    <property type="term" value="C:cytosol"/>
    <property type="evidence" value="ECO:0007669"/>
    <property type="project" value="TreeGrafter"/>
</dbReference>
<feature type="region of interest" description="Disordered" evidence="1">
    <location>
        <begin position="93"/>
        <end position="115"/>
    </location>
</feature>
<comment type="caution">
    <text evidence="3">The sequence shown here is derived from an EMBL/GenBank/DDBJ whole genome shotgun (WGS) entry which is preliminary data.</text>
</comment>
<gene>
    <name evidence="3" type="ORF">DCAR_001671</name>
</gene>
<dbReference type="InterPro" id="IPR012989">
    <property type="entry name" value="SEP_domain"/>
</dbReference>
<dbReference type="GO" id="GO:0061025">
    <property type="term" value="P:membrane fusion"/>
    <property type="evidence" value="ECO:0007669"/>
    <property type="project" value="TreeGrafter"/>
</dbReference>
<dbReference type="FunFam" id="3.30.420.210:FF:000005">
    <property type="entry name" value="Plant UBX domain-containing protein 4"/>
    <property type="match status" value="1"/>
</dbReference>
<dbReference type="GO" id="GO:0031468">
    <property type="term" value="P:nuclear membrane reassembly"/>
    <property type="evidence" value="ECO:0007669"/>
    <property type="project" value="TreeGrafter"/>
</dbReference>